<dbReference type="Pfam" id="PF13349">
    <property type="entry name" value="DUF4097"/>
    <property type="match status" value="1"/>
</dbReference>
<evidence type="ECO:0000313" key="3">
    <source>
        <dbReference type="EMBL" id="KHS58872.1"/>
    </source>
</evidence>
<keyword evidence="1" id="KW-0472">Membrane</keyword>
<dbReference type="EMBL" id="JWHR01000003">
    <property type="protein sequence ID" value="KHS58872.1"/>
    <property type="molecule type" value="Genomic_DNA"/>
</dbReference>
<evidence type="ECO:0000259" key="2">
    <source>
        <dbReference type="Pfam" id="PF13349"/>
    </source>
</evidence>
<proteinExistence type="predicted"/>
<gene>
    <name evidence="3" type="ORF">QX51_00240</name>
</gene>
<name>A0A0B3W8Z3_9FIRM</name>
<accession>A0A0B3W8Z3</accession>
<dbReference type="InterPro" id="IPR025164">
    <property type="entry name" value="Toastrack_DUF4097"/>
</dbReference>
<feature type="transmembrane region" description="Helical" evidence="1">
    <location>
        <begin position="12"/>
        <end position="33"/>
    </location>
</feature>
<sequence length="316" mass="35319">MNDKNWIKFRMIAWSIVAILLAVVLAIGIKGWGGSTFSGNIFTRGFTLSNMKVVKELKFDDIDDIKNIKTDFNTSNLVITENDEENIKVIVKSNKKLKNKKYINAEVRSQTLNIGDFNNKSSRNIFGIFNGYYLEVEMKIPKSYKENITINNRVGDITFNSDLNLNKLDINIKTGDIDGNQKINSKKITIDSKVGDVDFNSLEGKEIVIDCKTGDIDILKFSGKGNIESKVGDISCDIEDLKGDFSIKSKVGDIDLYINRDLSFNFEGNKSFGEIDTGLKFSNVSQSSDYFLGQYGDNPISQITANVKTGDISIND</sequence>
<dbReference type="Proteomes" id="UP000031189">
    <property type="component" value="Unassembled WGS sequence"/>
</dbReference>
<organism evidence="3 4">
    <name type="scientific">Terrisporobacter othiniensis</name>
    <dbReference type="NCBI Taxonomy" id="1577792"/>
    <lineage>
        <taxon>Bacteria</taxon>
        <taxon>Bacillati</taxon>
        <taxon>Bacillota</taxon>
        <taxon>Clostridia</taxon>
        <taxon>Peptostreptococcales</taxon>
        <taxon>Peptostreptococcaceae</taxon>
        <taxon>Terrisporobacter</taxon>
    </lineage>
</organism>
<evidence type="ECO:0000313" key="4">
    <source>
        <dbReference type="Proteomes" id="UP000031189"/>
    </source>
</evidence>
<keyword evidence="1" id="KW-1133">Transmembrane helix</keyword>
<feature type="domain" description="DUF4097" evidence="2">
    <location>
        <begin position="65"/>
        <end position="314"/>
    </location>
</feature>
<keyword evidence="1" id="KW-0812">Transmembrane</keyword>
<dbReference type="AlphaFoldDB" id="A0A0B3W8Z3"/>
<protein>
    <recommendedName>
        <fullName evidence="2">DUF4097 domain-containing protein</fullName>
    </recommendedName>
</protein>
<dbReference type="RefSeq" id="WP_039677888.1">
    <property type="nucleotide sequence ID" value="NZ_JAWGXO010000005.1"/>
</dbReference>
<dbReference type="STRING" id="1577792.QX51_00240"/>
<reference evidence="3 4" key="1">
    <citation type="submission" date="2014-12" db="EMBL/GenBank/DDBJ databases">
        <title>Draft genome sequence of Terrisporobacter sp. 08-306576, isolated from the blood culture of a bacteremia patient.</title>
        <authorList>
            <person name="Lund L.C."/>
            <person name="Sydenham T.V."/>
            <person name="Hogh S.V."/>
            <person name="Skov M.N."/>
            <person name="Kemp M."/>
            <person name="Justesen U.S."/>
        </authorList>
    </citation>
    <scope>NUCLEOTIDE SEQUENCE [LARGE SCALE GENOMIC DNA]</scope>
    <source>
        <strain evidence="3 4">08-306576</strain>
    </source>
</reference>
<dbReference type="OrthoDB" id="2064627at2"/>
<keyword evidence="4" id="KW-1185">Reference proteome</keyword>
<comment type="caution">
    <text evidence="3">The sequence shown here is derived from an EMBL/GenBank/DDBJ whole genome shotgun (WGS) entry which is preliminary data.</text>
</comment>
<evidence type="ECO:0000256" key="1">
    <source>
        <dbReference type="SAM" id="Phobius"/>
    </source>
</evidence>